<evidence type="ECO:0000256" key="1">
    <source>
        <dbReference type="SAM" id="MobiDB-lite"/>
    </source>
</evidence>
<organism evidence="2 3">
    <name type="scientific">Asparagus officinalis</name>
    <name type="common">Garden asparagus</name>
    <dbReference type="NCBI Taxonomy" id="4686"/>
    <lineage>
        <taxon>Eukaryota</taxon>
        <taxon>Viridiplantae</taxon>
        <taxon>Streptophyta</taxon>
        <taxon>Embryophyta</taxon>
        <taxon>Tracheophyta</taxon>
        <taxon>Spermatophyta</taxon>
        <taxon>Magnoliopsida</taxon>
        <taxon>Liliopsida</taxon>
        <taxon>Asparagales</taxon>
        <taxon>Asparagaceae</taxon>
        <taxon>Asparagoideae</taxon>
        <taxon>Asparagus</taxon>
    </lineage>
</organism>
<feature type="compositionally biased region" description="Basic and acidic residues" evidence="1">
    <location>
        <begin position="20"/>
        <end position="68"/>
    </location>
</feature>
<feature type="region of interest" description="Disordered" evidence="1">
    <location>
        <begin position="20"/>
        <end position="80"/>
    </location>
</feature>
<dbReference type="AlphaFoldDB" id="A0A5P1FQ92"/>
<proteinExistence type="predicted"/>
<reference evidence="3" key="1">
    <citation type="journal article" date="2017" name="Nat. Commun.">
        <title>The asparagus genome sheds light on the origin and evolution of a young Y chromosome.</title>
        <authorList>
            <person name="Harkess A."/>
            <person name="Zhou J."/>
            <person name="Xu C."/>
            <person name="Bowers J.E."/>
            <person name="Van der Hulst R."/>
            <person name="Ayyampalayam S."/>
            <person name="Mercati F."/>
            <person name="Riccardi P."/>
            <person name="McKain M.R."/>
            <person name="Kakrana A."/>
            <person name="Tang H."/>
            <person name="Ray J."/>
            <person name="Groenendijk J."/>
            <person name="Arikit S."/>
            <person name="Mathioni S.M."/>
            <person name="Nakano M."/>
            <person name="Shan H."/>
            <person name="Telgmann-Rauber A."/>
            <person name="Kanno A."/>
            <person name="Yue Z."/>
            <person name="Chen H."/>
            <person name="Li W."/>
            <person name="Chen Y."/>
            <person name="Xu X."/>
            <person name="Zhang Y."/>
            <person name="Luo S."/>
            <person name="Chen H."/>
            <person name="Gao J."/>
            <person name="Mao Z."/>
            <person name="Pires J.C."/>
            <person name="Luo M."/>
            <person name="Kudrna D."/>
            <person name="Wing R.A."/>
            <person name="Meyers B.C."/>
            <person name="Yi K."/>
            <person name="Kong H."/>
            <person name="Lavrijsen P."/>
            <person name="Sunseri F."/>
            <person name="Falavigna A."/>
            <person name="Ye Y."/>
            <person name="Leebens-Mack J.H."/>
            <person name="Chen G."/>
        </authorList>
    </citation>
    <scope>NUCLEOTIDE SEQUENCE [LARGE SCALE GENOMIC DNA]</scope>
    <source>
        <strain evidence="3">cv. DH0086</strain>
    </source>
</reference>
<evidence type="ECO:0000313" key="3">
    <source>
        <dbReference type="Proteomes" id="UP000243459"/>
    </source>
</evidence>
<evidence type="ECO:0000313" key="2">
    <source>
        <dbReference type="EMBL" id="ONK79893.1"/>
    </source>
</evidence>
<dbReference type="Proteomes" id="UP000243459">
    <property type="component" value="Chromosome 1"/>
</dbReference>
<accession>A0A5P1FQ92</accession>
<sequence length="106" mass="12127">MEHIRTSYLKLQGEVDPLRAGRRIDSERATERPAQEASKVEKLRQELEESRRKAEGLGEALPERDRATTSKSTRLRNSGRLKSSSRLLMLLSRIRSSSLTTYSLLE</sequence>
<protein>
    <submittedName>
        <fullName evidence="2">Uncharacterized protein</fullName>
    </submittedName>
</protein>
<keyword evidence="3" id="KW-1185">Reference proteome</keyword>
<dbReference type="EMBL" id="CM007381">
    <property type="protein sequence ID" value="ONK79893.1"/>
    <property type="molecule type" value="Genomic_DNA"/>
</dbReference>
<dbReference type="Gramene" id="ONK79893">
    <property type="protein sequence ID" value="ONK79893"/>
    <property type="gene ID" value="A4U43_C01F11480"/>
</dbReference>
<gene>
    <name evidence="2" type="ORF">A4U43_C01F11480</name>
</gene>
<name>A0A5P1FQ92_ASPOF</name>